<feature type="chain" id="PRO_5043481680" evidence="2">
    <location>
        <begin position="19"/>
        <end position="598"/>
    </location>
</feature>
<evidence type="ECO:0000256" key="2">
    <source>
        <dbReference type="SAM" id="SignalP"/>
    </source>
</evidence>
<evidence type="ECO:0000313" key="4">
    <source>
        <dbReference type="EMBL" id="XBG59810.1"/>
    </source>
</evidence>
<sequence>MKWKILLVICFISKFAFAQLSVSGNNYIYATTSVAANDVYIFVEDDVNLEDTNSYLYLRNDAQLLQGTGTTGNSGVGQLSAYQNGTTHNYAYNYWCSPVGNTDTDDNANRAFRLNNNIYDVTTAPITSSLATYTTAYDGTSSPLVISNRWLYTYSPGTTNSEWNYIGDTGNVTTGYGFTMKGTSGSGNNQLYDFRGKPNNGTISTNVLNGEWSLIGNPYPSALDALDFIYDTQNQTSINGSLYYWEQDLSVNSHNVADYAGGYASYTITSDGVTETYIDATFDTYNRDGTINTTGGARTSPKTARRYIAIGQGFMVIGTANSTARTQNSHRQYYKQSDTDSEFFRIANSDKKKKLVTNAIIYDNSGLQILPSEYKRFRLNIDFNDVYTRQILQNFHHTATNGFDYGLEIESPEGVSSDAHWVLNDKPYIAQAFNFDEDLKIPLVVNVNNENQLIRFRIHDVQNFNTGQTIFLHDIETDTYVDLTKQNYELNLEVGNYANRFEITFTNNFLENTESELDQFVIFQNNTESLLTISNPNSLSINDLALYDVSGKQIFRHENLSPNTKHEFSTENLSNGVYVVSVKIKNYTINKKVIISNK</sequence>
<dbReference type="Pfam" id="PF18962">
    <property type="entry name" value="Por_Secre_tail"/>
    <property type="match status" value="1"/>
</dbReference>
<proteinExistence type="predicted"/>
<name>A0AAU7BNB3_9FLAO</name>
<dbReference type="InterPro" id="IPR026444">
    <property type="entry name" value="Secre_tail"/>
</dbReference>
<dbReference type="AlphaFoldDB" id="A0AAU7BNB3"/>
<dbReference type="EMBL" id="CP157199">
    <property type="protein sequence ID" value="XBG59810.1"/>
    <property type="molecule type" value="Genomic_DNA"/>
</dbReference>
<organism evidence="4">
    <name type="scientific">Pontimicrobium sp. SW4</name>
    <dbReference type="NCBI Taxonomy" id="3153519"/>
    <lineage>
        <taxon>Bacteria</taxon>
        <taxon>Pseudomonadati</taxon>
        <taxon>Bacteroidota</taxon>
        <taxon>Flavobacteriia</taxon>
        <taxon>Flavobacteriales</taxon>
        <taxon>Flavobacteriaceae</taxon>
        <taxon>Pontimicrobium</taxon>
    </lineage>
</organism>
<feature type="signal peptide" evidence="2">
    <location>
        <begin position="1"/>
        <end position="18"/>
    </location>
</feature>
<dbReference type="RefSeq" id="WP_347921687.1">
    <property type="nucleotide sequence ID" value="NZ_CP157199.1"/>
</dbReference>
<keyword evidence="1 2" id="KW-0732">Signal</keyword>
<feature type="domain" description="Secretion system C-terminal sorting" evidence="3">
    <location>
        <begin position="527"/>
        <end position="595"/>
    </location>
</feature>
<protein>
    <submittedName>
        <fullName evidence="4">T9SS type A sorting domain-containing protein</fullName>
    </submittedName>
</protein>
<gene>
    <name evidence="4" type="ORF">ABGB03_08035</name>
</gene>
<accession>A0AAU7BNB3</accession>
<dbReference type="NCBIfam" id="TIGR04183">
    <property type="entry name" value="Por_Secre_tail"/>
    <property type="match status" value="1"/>
</dbReference>
<evidence type="ECO:0000259" key="3">
    <source>
        <dbReference type="Pfam" id="PF18962"/>
    </source>
</evidence>
<reference evidence="4" key="1">
    <citation type="submission" date="2024-05" db="EMBL/GenBank/DDBJ databases">
        <title>Pontimicrobium maritimus sp. nov., isolated form sea water.</title>
        <authorList>
            <person name="Muhammad N."/>
            <person name="Vuong T.Q."/>
            <person name="Han H.L."/>
            <person name="Kim S.-G."/>
        </authorList>
    </citation>
    <scope>NUCLEOTIDE SEQUENCE</scope>
    <source>
        <strain evidence="4">SW4</strain>
    </source>
</reference>
<evidence type="ECO:0000256" key="1">
    <source>
        <dbReference type="ARBA" id="ARBA00022729"/>
    </source>
</evidence>